<feature type="compositionally biased region" description="Low complexity" evidence="1">
    <location>
        <begin position="214"/>
        <end position="223"/>
    </location>
</feature>
<dbReference type="EMBL" id="ML977141">
    <property type="protein sequence ID" value="KAF1990592.1"/>
    <property type="molecule type" value="Genomic_DNA"/>
</dbReference>
<evidence type="ECO:0000256" key="1">
    <source>
        <dbReference type="SAM" id="MobiDB-lite"/>
    </source>
</evidence>
<feature type="compositionally biased region" description="Pro residues" evidence="1">
    <location>
        <begin position="77"/>
        <end position="90"/>
    </location>
</feature>
<dbReference type="AlphaFoldDB" id="A0A6G1HC20"/>
<dbReference type="OrthoDB" id="5371646at2759"/>
<evidence type="ECO:0000313" key="2">
    <source>
        <dbReference type="EMBL" id="KAF1990592.1"/>
    </source>
</evidence>
<dbReference type="Proteomes" id="UP000800041">
    <property type="component" value="Unassembled WGS sequence"/>
</dbReference>
<gene>
    <name evidence="2" type="ORF">K402DRAFT_199635</name>
</gene>
<dbReference type="GO" id="GO:0003677">
    <property type="term" value="F:DNA binding"/>
    <property type="evidence" value="ECO:0007669"/>
    <property type="project" value="InterPro"/>
</dbReference>
<evidence type="ECO:0000313" key="3">
    <source>
        <dbReference type="Proteomes" id="UP000800041"/>
    </source>
</evidence>
<dbReference type="InterPro" id="IPR017956">
    <property type="entry name" value="AT_hook_DNA-bd_motif"/>
</dbReference>
<proteinExistence type="predicted"/>
<feature type="compositionally biased region" description="Basic and acidic residues" evidence="1">
    <location>
        <begin position="307"/>
        <end position="323"/>
    </location>
</feature>
<sequence length="336" mass="35533">MEGGSPRDGWHDSEKVYLLAEIIKTSNVRPEILLRFLLENQIEPDWYRTALPRDRHLLSCQDAYRELLTRLGIGQHHPPPGPSSPYPQGPQGPTTLQRSRAPDFAQGPGRPLQPKSTSLSYAAHPSPTSPYPASQLAPPEMTKRKRGRPTKATQQARSEAAARAHREGEYSSMPGPTAGPAGAPHPGTMQLPLPRAEPGPSYPPMPMGTPPIAPTGTDAASEGSSGGKRKRGRPSRVDTGGRVEQGPQELERSHGGPTSGGPSSGGPSSGGPSSGELSQRGSTQGGPVGPSQLPPTSGPPAYPPPPERSDRDTELQGSEDPHRQSARSHKSIIGMQ</sequence>
<feature type="compositionally biased region" description="Pro residues" evidence="1">
    <location>
        <begin position="195"/>
        <end position="213"/>
    </location>
</feature>
<feature type="compositionally biased region" description="Basic and acidic residues" evidence="1">
    <location>
        <begin position="160"/>
        <end position="169"/>
    </location>
</feature>
<protein>
    <submittedName>
        <fullName evidence="2">Uncharacterized protein</fullName>
    </submittedName>
</protein>
<feature type="compositionally biased region" description="Low complexity" evidence="1">
    <location>
        <begin position="174"/>
        <end position="188"/>
    </location>
</feature>
<feature type="compositionally biased region" description="Gly residues" evidence="1">
    <location>
        <begin position="257"/>
        <end position="273"/>
    </location>
</feature>
<feature type="compositionally biased region" description="Pro residues" evidence="1">
    <location>
        <begin position="292"/>
        <end position="306"/>
    </location>
</feature>
<dbReference type="PRINTS" id="PR00929">
    <property type="entry name" value="ATHOOK"/>
</dbReference>
<accession>A0A6G1HC20</accession>
<keyword evidence="3" id="KW-1185">Reference proteome</keyword>
<organism evidence="2 3">
    <name type="scientific">Aulographum hederae CBS 113979</name>
    <dbReference type="NCBI Taxonomy" id="1176131"/>
    <lineage>
        <taxon>Eukaryota</taxon>
        <taxon>Fungi</taxon>
        <taxon>Dikarya</taxon>
        <taxon>Ascomycota</taxon>
        <taxon>Pezizomycotina</taxon>
        <taxon>Dothideomycetes</taxon>
        <taxon>Pleosporomycetidae</taxon>
        <taxon>Aulographales</taxon>
        <taxon>Aulographaceae</taxon>
    </lineage>
</organism>
<reference evidence="2" key="1">
    <citation type="journal article" date="2020" name="Stud. Mycol.">
        <title>101 Dothideomycetes genomes: a test case for predicting lifestyles and emergence of pathogens.</title>
        <authorList>
            <person name="Haridas S."/>
            <person name="Albert R."/>
            <person name="Binder M."/>
            <person name="Bloem J."/>
            <person name="Labutti K."/>
            <person name="Salamov A."/>
            <person name="Andreopoulos B."/>
            <person name="Baker S."/>
            <person name="Barry K."/>
            <person name="Bills G."/>
            <person name="Bluhm B."/>
            <person name="Cannon C."/>
            <person name="Castanera R."/>
            <person name="Culley D."/>
            <person name="Daum C."/>
            <person name="Ezra D."/>
            <person name="Gonzalez J."/>
            <person name="Henrissat B."/>
            <person name="Kuo A."/>
            <person name="Liang C."/>
            <person name="Lipzen A."/>
            <person name="Lutzoni F."/>
            <person name="Magnuson J."/>
            <person name="Mondo S."/>
            <person name="Nolan M."/>
            <person name="Ohm R."/>
            <person name="Pangilinan J."/>
            <person name="Park H.-J."/>
            <person name="Ramirez L."/>
            <person name="Alfaro M."/>
            <person name="Sun H."/>
            <person name="Tritt A."/>
            <person name="Yoshinaga Y."/>
            <person name="Zwiers L.-H."/>
            <person name="Turgeon B."/>
            <person name="Goodwin S."/>
            <person name="Spatafora J."/>
            <person name="Crous P."/>
            <person name="Grigoriev I."/>
        </authorList>
    </citation>
    <scope>NUCLEOTIDE SEQUENCE</scope>
    <source>
        <strain evidence="2">CBS 113979</strain>
    </source>
</reference>
<name>A0A6G1HC20_9PEZI</name>
<feature type="region of interest" description="Disordered" evidence="1">
    <location>
        <begin position="72"/>
        <end position="336"/>
    </location>
</feature>